<dbReference type="RefSeq" id="WP_078929824.1">
    <property type="nucleotide sequence ID" value="NZ_FUXC01000001.1"/>
</dbReference>
<reference evidence="2 3" key="1">
    <citation type="submission" date="2017-02" db="EMBL/GenBank/DDBJ databases">
        <authorList>
            <person name="Peterson S.W."/>
        </authorList>
    </citation>
    <scope>NUCLEOTIDE SEQUENCE [LARGE SCALE GENOMIC DNA]</scope>
    <source>
        <strain evidence="2 3">ATCC BAA-909</strain>
    </source>
</reference>
<dbReference type="EMBL" id="FUXC01000001">
    <property type="protein sequence ID" value="SJZ41239.1"/>
    <property type="molecule type" value="Genomic_DNA"/>
</dbReference>
<name>A0A1T4KFP7_9SPIR</name>
<evidence type="ECO:0000259" key="1">
    <source>
        <dbReference type="Pfam" id="PF01973"/>
    </source>
</evidence>
<sequence length="484" mass="55293">MNSSYTALENSKNGILIPVKNRIYVCSKYDPVHEAEIFASQFEKKEKFFVVAGLCSGWHIEKLLNENFDRKIIIVENAAEDFDFLRQIPLCKKLSEDSRIIFSTPQSLFNDILSNYLPAIFGNLNFCFLRGWENAFLDKMPLIKTIVEKAIKTVKADFAVQSHFGKIWNKNIFENLKIASEQKNTSQTIENLKKNNKKTAAIIAAGPTLETTVEKLKKNPDKYFIISTDTAYSSLLRSKTVPDVVVSIDGQNISYAHFLHQAQKNKTVFAFDLCANSIPAKKISVQKNKILFFESGHPLSVLASRFNGTNFIHLNSGSGTVTIAATDLAFFLGFEKIEFFGADFAYLNGKPYAKGTYLDDIFYKKQNRLFTAEQSFCALMYRTELIPLGEKKFTTEVMESYRFSLETYLKNPGKSISVETKDFNFEIFNTFLKKKLLSLPENFTGELKNQILYPLLPLMAFYEKTHSIQDSYKLARADCLRYTY</sequence>
<dbReference type="GeneID" id="303366411"/>
<dbReference type="STRING" id="225004.SAMN02745152_00131"/>
<gene>
    <name evidence="2" type="ORF">SAMN02745152_00131</name>
</gene>
<dbReference type="InterPro" id="IPR002826">
    <property type="entry name" value="MptE-like"/>
</dbReference>
<evidence type="ECO:0000313" key="3">
    <source>
        <dbReference type="Proteomes" id="UP000190395"/>
    </source>
</evidence>
<keyword evidence="3" id="KW-1185">Reference proteome</keyword>
<organism evidence="2 3">
    <name type="scientific">Treponema berlinense</name>
    <dbReference type="NCBI Taxonomy" id="225004"/>
    <lineage>
        <taxon>Bacteria</taxon>
        <taxon>Pseudomonadati</taxon>
        <taxon>Spirochaetota</taxon>
        <taxon>Spirochaetia</taxon>
        <taxon>Spirochaetales</taxon>
        <taxon>Treponemataceae</taxon>
        <taxon>Treponema</taxon>
    </lineage>
</organism>
<protein>
    <recommendedName>
        <fullName evidence="1">6-hydroxymethylpterin diphosphokinase MptE-like domain-containing protein</fullName>
    </recommendedName>
</protein>
<evidence type="ECO:0000313" key="2">
    <source>
        <dbReference type="EMBL" id="SJZ41239.1"/>
    </source>
</evidence>
<feature type="domain" description="6-hydroxymethylpterin diphosphokinase MptE-like" evidence="1">
    <location>
        <begin position="171"/>
        <end position="348"/>
    </location>
</feature>
<dbReference type="PANTHER" id="PTHR41786">
    <property type="entry name" value="MOTILITY ACCESSORY FACTOR MAF"/>
    <property type="match status" value="1"/>
</dbReference>
<dbReference type="Proteomes" id="UP000190395">
    <property type="component" value="Unassembled WGS sequence"/>
</dbReference>
<proteinExistence type="predicted"/>
<dbReference type="Pfam" id="PF01973">
    <property type="entry name" value="MptE-like"/>
    <property type="match status" value="1"/>
</dbReference>
<dbReference type="OrthoDB" id="354701at2"/>
<dbReference type="AlphaFoldDB" id="A0A1T4KFP7"/>
<accession>A0A1T4KFP7</accession>
<dbReference type="PANTHER" id="PTHR41786:SF1">
    <property type="entry name" value="6-HYDROXYMETHYLPTERIN DIPHOSPHOKINASE MPTE-LIKE DOMAIN-CONTAINING PROTEIN"/>
    <property type="match status" value="1"/>
</dbReference>